<evidence type="ECO:0000256" key="1">
    <source>
        <dbReference type="ARBA" id="ARBA00004245"/>
    </source>
</evidence>
<feature type="coiled-coil region" evidence="5">
    <location>
        <begin position="2198"/>
        <end position="2225"/>
    </location>
</feature>
<accession>A0A8S1MTJ9</accession>
<dbReference type="Proteomes" id="UP000692954">
    <property type="component" value="Unassembled WGS sequence"/>
</dbReference>
<feature type="coiled-coil region" evidence="5">
    <location>
        <begin position="1866"/>
        <end position="1927"/>
    </location>
</feature>
<feature type="coiled-coil region" evidence="5">
    <location>
        <begin position="2467"/>
        <end position="2526"/>
    </location>
</feature>
<gene>
    <name evidence="7" type="ORF">PSON_ATCC_30995.1.T0400201</name>
</gene>
<feature type="coiled-coil region" evidence="5">
    <location>
        <begin position="498"/>
        <end position="652"/>
    </location>
</feature>
<comment type="subcellular location">
    <subcellularLocation>
        <location evidence="1">Cytoplasm</location>
        <location evidence="1">Cytoskeleton</location>
    </subcellularLocation>
</comment>
<feature type="coiled-coil region" evidence="5">
    <location>
        <begin position="2710"/>
        <end position="2791"/>
    </location>
</feature>
<feature type="coiled-coil region" evidence="5">
    <location>
        <begin position="1975"/>
        <end position="2070"/>
    </location>
</feature>
<evidence type="ECO:0000256" key="5">
    <source>
        <dbReference type="SAM" id="Coils"/>
    </source>
</evidence>
<sequence>MRGRSIHNQQPFQMRSPQRAISPVIQIVPQTPQIMNFDIVINLKLEKVLMSFEIQRLNSVLLDVEKKRIALKNQNQKLLEREQIMLLEISNQKQLINDLQQKEKNNRDKLYQIQRSVTIQENQQRDHLMNDQLKKLQGENVLLEQKISYLLGVNQLQSKNNNLILQNSGSSNSVKDNFLPQNLQIAFENLQNNIIQLKKGNLLQNKYANALTMFSELINSHNKLLKQQENNNDKNEVEQQQIQIYLTSINQDIEALKQYETPKAVRRMLNNQSPTKFKSLSPSMSTGEVFSKIISHLEHLQLDGNNIPTIIKQISLLNSLVRLKNQDLKLIGSNNKLRSSPIHYSAERLNTSVRVLTPVKYVSPIRISPIRSHTFHSNVGIPQKIQIIHSNKPDKAFIDFNSQQIKEQLKSKYLQNEQLNANVENQFWKQKYEEEIEKQKKRFQAESPESQLLDQIKKNQELLSYINLMQNDLHQQELQNELELQKKQDDIIKLMETQSQQQQQKLHLQNQIDDLLQNDLENKKSKQNMIIKLQQNDEEIERLKNRINLLQLMSKQQDNLRIQLCEPLLIEKNFNQVDQQDLLQEKNLELQEKIIDLQDQLNKINSQPKKTKQNLIQTEISDPEKAIKISQLEQENQKLKFQLKEIELQRKDDLKEFQQMIGNGVSQQNIINIMTQKQQLQENFRVQQNKIDALQQNQIRLQTELIIKDKNQTDLELQLQNQQNPTQIQDQTLLLNQINNLQIKLDEAKQQYQELLETLSQNLTPNGLKEKILQQQAIIHEQNNQISILSEKIEQQIPYLQGQLAVANEKVQNADQNIIQQDKRFNDLLNNKQNQNNPQQQISDEDFKEVIEKNQELEKENRELQQKFKEQQIELEQQNLLKDEIQENIREQKLVKQLNQIQQDQIKEQQSKINKMIEKELKFTQEIEELRFKLHNYQEPNIQEIQISQKDDIIQNQNSDSNLQILQLQEELNQMRNQNQLKENECKNLQILHLENEELRTKQTQLYNQIIQLQNQIEQLECIKPSLQYDPNDQKIKFETDPEKSLALSQLQQENQLLKNQMQELEDQRTEDIKKFQEMIEDSENKQNIIELLQSKQILQQQLRNLQNQLDKTLQEQILLQGLLFKKNKQIVELQSNQNDDEIKKQFENQKSIIEEFKDKLQQSKNQYQELLEISSQNLTPNGQREKLLQNANQIHEQQQQIQQLHHQLENEVPQLLGELAQFKQKHNDSQTEIKLLMESYQNLLNQRSQNLQQLDQFNDQSYSTIKNINLQDTNLSGEKQENKKNDQTNISDYQDDLIRKNNLLEQEILLMQQQKIKFISELEDLHQKNTLKDSEILILKNKVAEENTEFWKEEYTKLASQIKNNSQNQILESEQNQIQILQQQNQKLKSQILEIETQRQEDLKKFQNVLENGDQGNQLLQLFSERQQLQSSQRQMQNIIDELQQKIKQKDKQLNDSQDSLTIQNLCYQIQELQNQNQLFQKQLQLSKEQYSQLQEQSVVNLSPNDLKEKLLQNSQTIHQQQEEILILKNQIQTDQIKSTDQLQQTNQKLQNALQEIQNWKESNFNLQEIQQEIPQIQIDEDLIKDMNLEQAQQQLQLVVQNYKQANESQQQAKNIINEQKNLINKHENQIKKLQQQNLEIQQENYLLRQLNQSQINQIEKLNDSNQTQCQEIIDQQNQQTGEIKKQITEQNQQVLNIHDLKILNELLQKQLENQLDQIKINKIEHQEQLLQAQNQINDLLKNQVKTVQSSEQIQFQTDPEKLLQLSQLKQQNESLRLQIEELEQNRKKDLQKFQDMIENGVNENSIVILLSEKQKLQSDLRVIQNKLDLVQQEQLILQSQLTQKTKQLIDIHDDIKQDETKRMQLQLQNQNDILKKQLDKTKEQYQELLQIQSENLTPNGLQEKILQQTKIIHNLEEKVQNLQLELEIQLPQLSGEITQLKLKLKDAVTDAQFWNSKYNEVIQVQQENSDDKIQLLLLQLAQQEEKIEKEKLKFDQLLNEQYNQLSPSSAQAKLLKALQQIADLEEKLEKSEDLKNQYQKQLINSNQFNQIEEELQSSKKQVQMLEKVNEVQVSQIQFYKNQLSEQNQISPNQQIIEQLSIEKQKSEFWKKQYTDIISQQQIQENLQFKINQKEDELISQFKQPQDQNFQDLLNEMDNLKQQNIYLQQLVINTQSKIKSQQTKESIQENPLNDIDKQDLEQKNQILANQVEELKKQNENILVQMNKALSGDDKTQQISELIEKNNLLSLTNGKLLIDLEANQKELLKYYQQPQKQDDMINSFERSEKYQNEKQRSFDLQNQVELLVQQLDFWKQKYQQVLNDFSQQHSPNSLQNQVAEQVSQIHQQEEALFILQQTTDQVKIQNEAKINQLQLEIEIMKNENENIQKKLTEEQNIFEQLSQQKRLQQENNEKQIKFWKVKYEETLKNTIENHEGIQAILSQDEEAFAKLNIDQNLNQFNLNSELIDRLRVENQKFQSEIVFYKKRVLELEQQQQKIEPSQQDTIQSRQYQITQLERDLQKAIQNQEYWQVKYNDAVKQNIEKEIGLKGDTQNSVSFWKQKYDQSEKSRQELIQKLIEKDEQLEYNMQSFQSMLKDELKEELTKIRLQERQIIQKQQLDEKPKNEINLIEKLKQQHEIEKQQLIQEFLRRIDQLLISNVQKYPDSENWKELILKYEKQRQNELYELKQQLQILQRSQIQTQDIEFYAERRAYENTINELKNRIQNSDQQELFDTIEYQRKVIQGLEDQISLLQNEKLQLNRHIQEQSQEIDMLRDNIQKYQIQSDNRKKQRLEVMEAISEMKRDRTIERDSQKSPYKSVRPSQNRQSWNIYPREYLRPSNITQQYSQIKEHQSPIQRIPYQSTQFLSPQQENLEIPAKLQELDEIKYKYQKAYNTILKLETQVVEKLQQDDIIIQ</sequence>
<keyword evidence="4" id="KW-0206">Cytoskeleton</keyword>
<dbReference type="PROSITE" id="PS51450">
    <property type="entry name" value="LRR"/>
    <property type="match status" value="1"/>
</dbReference>
<dbReference type="PANTHER" id="PTHR18861">
    <property type="entry name" value="ELKS/RAB6-INTERACTING/CAST PROTEIN"/>
    <property type="match status" value="1"/>
</dbReference>
<keyword evidence="8" id="KW-1185">Reference proteome</keyword>
<comment type="caution">
    <text evidence="7">The sequence shown here is derived from an EMBL/GenBank/DDBJ whole genome shotgun (WGS) entry which is preliminary data.</text>
</comment>
<protein>
    <submittedName>
        <fullName evidence="7">Uncharacterized protein</fullName>
    </submittedName>
</protein>
<evidence type="ECO:0000256" key="6">
    <source>
        <dbReference type="SAM" id="MobiDB-lite"/>
    </source>
</evidence>
<evidence type="ECO:0000256" key="4">
    <source>
        <dbReference type="ARBA" id="ARBA00023212"/>
    </source>
</evidence>
<feature type="coiled-coil region" evidence="5">
    <location>
        <begin position="1365"/>
        <end position="1498"/>
    </location>
</feature>
<feature type="coiled-coil region" evidence="5">
    <location>
        <begin position="2563"/>
        <end position="2647"/>
    </location>
</feature>
<feature type="coiled-coil region" evidence="5">
    <location>
        <begin position="1541"/>
        <end position="1835"/>
    </location>
</feature>
<reference evidence="7" key="1">
    <citation type="submission" date="2021-01" db="EMBL/GenBank/DDBJ databases">
        <authorList>
            <consortium name="Genoscope - CEA"/>
            <person name="William W."/>
        </authorList>
    </citation>
    <scope>NUCLEOTIDE SEQUENCE</scope>
</reference>
<feature type="coiled-coil region" evidence="5">
    <location>
        <begin position="958"/>
        <end position="1023"/>
    </location>
</feature>
<evidence type="ECO:0000256" key="2">
    <source>
        <dbReference type="ARBA" id="ARBA00022490"/>
    </source>
</evidence>
<feature type="coiled-coil region" evidence="5">
    <location>
        <begin position="731"/>
        <end position="762"/>
    </location>
</feature>
<evidence type="ECO:0000256" key="3">
    <source>
        <dbReference type="ARBA" id="ARBA00023054"/>
    </source>
</evidence>
<evidence type="ECO:0000313" key="8">
    <source>
        <dbReference type="Proteomes" id="UP000692954"/>
    </source>
</evidence>
<feature type="coiled-coil region" evidence="5">
    <location>
        <begin position="54"/>
        <end position="109"/>
    </location>
</feature>
<proteinExistence type="predicted"/>
<feature type="compositionally biased region" description="Basic and acidic residues" evidence="6">
    <location>
        <begin position="2804"/>
        <end position="2813"/>
    </location>
</feature>
<dbReference type="EMBL" id="CAJJDN010000040">
    <property type="protein sequence ID" value="CAD8080363.1"/>
    <property type="molecule type" value="Genomic_DNA"/>
</dbReference>
<name>A0A8S1MTJ9_9CILI</name>
<feature type="coiled-coil region" evidence="5">
    <location>
        <begin position="2363"/>
        <end position="2411"/>
    </location>
</feature>
<feature type="region of interest" description="Disordered" evidence="6">
    <location>
        <begin position="2804"/>
        <end position="2825"/>
    </location>
</feature>
<feature type="coiled-coil region" evidence="5">
    <location>
        <begin position="1147"/>
        <end position="1261"/>
    </location>
</feature>
<dbReference type="GO" id="GO:0005856">
    <property type="term" value="C:cytoskeleton"/>
    <property type="evidence" value="ECO:0007669"/>
    <property type="project" value="UniProtKB-SubCell"/>
</dbReference>
<organism evidence="7 8">
    <name type="scientific">Paramecium sonneborni</name>
    <dbReference type="NCBI Taxonomy" id="65129"/>
    <lineage>
        <taxon>Eukaryota</taxon>
        <taxon>Sar</taxon>
        <taxon>Alveolata</taxon>
        <taxon>Ciliophora</taxon>
        <taxon>Intramacronucleata</taxon>
        <taxon>Oligohymenophorea</taxon>
        <taxon>Peniculida</taxon>
        <taxon>Parameciidae</taxon>
        <taxon>Paramecium</taxon>
    </lineage>
</organism>
<keyword evidence="3 5" id="KW-0175">Coiled coil</keyword>
<evidence type="ECO:0000313" key="7">
    <source>
        <dbReference type="EMBL" id="CAD8080363.1"/>
    </source>
</evidence>
<feature type="coiled-coil region" evidence="5">
    <location>
        <begin position="804"/>
        <end position="919"/>
    </location>
</feature>
<dbReference type="InterPro" id="IPR001611">
    <property type="entry name" value="Leu-rich_rpt"/>
</dbReference>
<dbReference type="PANTHER" id="PTHR18861:SF0">
    <property type="entry name" value="BRUCHPILOT, ISOFORM J"/>
    <property type="match status" value="1"/>
</dbReference>
<keyword evidence="2" id="KW-0963">Cytoplasm</keyword>
<dbReference type="OrthoDB" id="307704at2759"/>
<feature type="coiled-coil region" evidence="5">
    <location>
        <begin position="1048"/>
        <end position="1116"/>
    </location>
</feature>